<evidence type="ECO:0000256" key="3">
    <source>
        <dbReference type="ARBA" id="ARBA00038335"/>
    </source>
</evidence>
<feature type="region of interest" description="Disordered" evidence="4">
    <location>
        <begin position="1"/>
        <end position="24"/>
    </location>
</feature>
<evidence type="ECO:0000259" key="5">
    <source>
        <dbReference type="Pfam" id="PF04003"/>
    </source>
</evidence>
<dbReference type="GO" id="GO:0005730">
    <property type="term" value="C:nucleolus"/>
    <property type="evidence" value="ECO:0000318"/>
    <property type="project" value="GO_Central"/>
</dbReference>
<dbReference type="InterPro" id="IPR052414">
    <property type="entry name" value="U3_snoRNA-assoc_WDR"/>
</dbReference>
<dbReference type="STRING" id="29655.A0A0K9P4N8"/>
<protein>
    <recommendedName>
        <fullName evidence="5">Small-subunit processome Utp12 domain-containing protein</fullName>
    </recommendedName>
</protein>
<dbReference type="Pfam" id="PF04003">
    <property type="entry name" value="Utp12"/>
    <property type="match status" value="1"/>
</dbReference>
<comment type="subcellular location">
    <subcellularLocation>
        <location evidence="1">Nucleus</location>
    </subcellularLocation>
</comment>
<reference evidence="7" key="1">
    <citation type="journal article" date="2016" name="Nature">
        <title>The genome of the seagrass Zostera marina reveals angiosperm adaptation to the sea.</title>
        <authorList>
            <person name="Olsen J.L."/>
            <person name="Rouze P."/>
            <person name="Verhelst B."/>
            <person name="Lin Y.-C."/>
            <person name="Bayer T."/>
            <person name="Collen J."/>
            <person name="Dattolo E."/>
            <person name="De Paoli E."/>
            <person name="Dittami S."/>
            <person name="Maumus F."/>
            <person name="Michel G."/>
            <person name="Kersting A."/>
            <person name="Lauritano C."/>
            <person name="Lohaus R."/>
            <person name="Toepel M."/>
            <person name="Tonon T."/>
            <person name="Vanneste K."/>
            <person name="Amirebrahimi M."/>
            <person name="Brakel J."/>
            <person name="Bostroem C."/>
            <person name="Chovatia M."/>
            <person name="Grimwood J."/>
            <person name="Jenkins J.W."/>
            <person name="Jueterbock A."/>
            <person name="Mraz A."/>
            <person name="Stam W.T."/>
            <person name="Tice H."/>
            <person name="Bornberg-Bauer E."/>
            <person name="Green P.J."/>
            <person name="Pearson G.A."/>
            <person name="Procaccini G."/>
            <person name="Duarte C.M."/>
            <person name="Schmutz J."/>
            <person name="Reusch T.B.H."/>
            <person name="Van de Peer Y."/>
        </authorList>
    </citation>
    <scope>NUCLEOTIDE SEQUENCE [LARGE SCALE GENOMIC DNA]</scope>
    <source>
        <strain evidence="7">cv. Finnish</strain>
    </source>
</reference>
<evidence type="ECO:0000256" key="4">
    <source>
        <dbReference type="SAM" id="MobiDB-lite"/>
    </source>
</evidence>
<comment type="caution">
    <text evidence="6">The sequence shown here is derived from an EMBL/GenBank/DDBJ whole genome shotgun (WGS) entry which is preliminary data.</text>
</comment>
<evidence type="ECO:0000256" key="2">
    <source>
        <dbReference type="ARBA" id="ARBA00023242"/>
    </source>
</evidence>
<organism evidence="6 7">
    <name type="scientific">Zostera marina</name>
    <name type="common">Eelgrass</name>
    <dbReference type="NCBI Taxonomy" id="29655"/>
    <lineage>
        <taxon>Eukaryota</taxon>
        <taxon>Viridiplantae</taxon>
        <taxon>Streptophyta</taxon>
        <taxon>Embryophyta</taxon>
        <taxon>Tracheophyta</taxon>
        <taxon>Spermatophyta</taxon>
        <taxon>Magnoliopsida</taxon>
        <taxon>Liliopsida</taxon>
        <taxon>Zosteraceae</taxon>
        <taxon>Zostera</taxon>
    </lineage>
</organism>
<dbReference type="PANTHER" id="PTHR44267:SF1">
    <property type="entry name" value="WD REPEAT-CONTAINING PROTEIN 43"/>
    <property type="match status" value="1"/>
</dbReference>
<dbReference type="EMBL" id="LFYR01001193">
    <property type="protein sequence ID" value="KMZ63969.1"/>
    <property type="molecule type" value="Genomic_DNA"/>
</dbReference>
<accession>A0A0K9P4N8</accession>
<comment type="similarity">
    <text evidence="3">Belongs to the UTP5 family.</text>
</comment>
<name>A0A0K9P4N8_ZOSMR</name>
<feature type="compositionally biased region" description="Polar residues" evidence="4">
    <location>
        <begin position="1"/>
        <end position="12"/>
    </location>
</feature>
<dbReference type="OrthoDB" id="30195at2759"/>
<feature type="domain" description="Small-subunit processome Utp12" evidence="5">
    <location>
        <begin position="74"/>
        <end position="175"/>
    </location>
</feature>
<dbReference type="AlphaFoldDB" id="A0A0K9P4N8"/>
<dbReference type="OMA" id="HWIIVTH"/>
<keyword evidence="2" id="KW-0539">Nucleus</keyword>
<dbReference type="GO" id="GO:0000462">
    <property type="term" value="P:maturation of SSU-rRNA from tricistronic rRNA transcript (SSU-rRNA, 5.8S rRNA, LSU-rRNA)"/>
    <property type="evidence" value="ECO:0000318"/>
    <property type="project" value="GO_Central"/>
</dbReference>
<dbReference type="Proteomes" id="UP000036987">
    <property type="component" value="Unassembled WGS sequence"/>
</dbReference>
<evidence type="ECO:0000313" key="6">
    <source>
        <dbReference type="EMBL" id="KMZ63969.1"/>
    </source>
</evidence>
<dbReference type="PANTHER" id="PTHR44267">
    <property type="entry name" value="WD REPEAT-CONTAINING PROTEIN 43"/>
    <property type="match status" value="1"/>
</dbReference>
<keyword evidence="7" id="KW-1185">Reference proteome</keyword>
<dbReference type="InterPro" id="IPR007148">
    <property type="entry name" value="SSU_processome_Utp12"/>
</dbReference>
<sequence length="241" mass="26914">MEFTGSSLPDNTESIEDRNCDMDEPTMGEKLEKLRLLEESKIDTTSVGEMSIDIKVPSADSVHVMLKQALNADDRQLLFQCLHSRDDKVITNSVSQLNPSDVLKLLNSLISMTELRGSIFVSAIPWLRILLVQRASCIIAQESSLPKLNSLYQVIEARISNFESLLQLSTSVDFIFAGILDDDEEEVIDESIPSPVIFEDFDTDDEINEDTIEMGENNNINEYAFGDESLHGSEGSDLMSQ</sequence>
<gene>
    <name evidence="6" type="ORF">ZOSMA_38G00780</name>
</gene>
<evidence type="ECO:0000256" key="1">
    <source>
        <dbReference type="ARBA" id="ARBA00004123"/>
    </source>
</evidence>
<evidence type="ECO:0000313" key="7">
    <source>
        <dbReference type="Proteomes" id="UP000036987"/>
    </source>
</evidence>
<feature type="compositionally biased region" description="Basic and acidic residues" evidence="4">
    <location>
        <begin position="15"/>
        <end position="24"/>
    </location>
</feature>
<proteinExistence type="inferred from homology"/>